<dbReference type="SUPFAM" id="SSF56672">
    <property type="entry name" value="DNA/RNA polymerases"/>
    <property type="match status" value="1"/>
</dbReference>
<sequence length="1686" mass="194939">MRERGRERGRDSGIRHRSRTRRIALGREWISNHERNRQVRIRDVQQQSWDRNRKGSDERGYNRGIYKQATSFFFTNIPDDWSYNDMWSTFGKNVMELESQLDQIRIEGRKIWVNLAKYPEERGKKEKVRMEINDYKVSQGKSYADVVRGEQGGDPRKTRDHMPATSLKFEPHRQPKQRQEWKMKNREEEWSGMEYIVKEEDFEWLKGCYVGIARSVEIVPILQERFYMEKYFSCNLRAMGGKMVLMECEDKEELKDLVQHASDWLGQWFSEVTQWSPSMVAKERFVWIRCQGAPLHAWGPKFFESMASVWGKFISLDDSTSKRRRFDISRFLISTTKMEAISVKRKIKVNGAMYELKFTEEELTNSLFSLKYDFMPSFNSDQEDGESWSEDTDYDEDGDEISKEADKETIADGKEVAGDNIEYEERGSRLVVAPIPEEKFELDGTGNDETQLYKGDSPVQSRVGEEETVEVVADSFDMEIEGDDVDGREKVGECEAEFEKGRQMSLGLLASSGRGVTGLQPQPNPKTLGHSFWEGLGSEDGSEKEWMRVMPKQSKQKRKKKVKACSVIYKRSLPLEVRNHKKKGRGRSGSSQAEEEETSKGCQSTSISVAGGSVGDSGIQNCNRRWNKVPNKRIAAELWNFVKRIGAITEEEESVIRKLEEMEKRDRASKEEENARRASEVQKETKKCGLDKNYCKRLWHSDDFEWVGKDSVGRSGGLLCVWNAKAITVKHVWEGENFIGIQGVWIAENVVVNVVNVYSPCQLARKRILWLELKNLILQTGGMWCVVGDFNAVRNVEEKIGSSRLTTEIGEFNNFITDSGLIDIPLVGRKFTWYQTGGKFMSRVDRALLSEEWLSRWGEATQWGLSRTVFDHCPILLRHKKVNWGPKPFRFFDIWLEQKECRELIRQAWKQANIRGWAGFQLKEKLKITKEALKKWSKIFVPEIDIRIREATAQIEQLDLKEESEQLADEEIDRRRQALLDLWNNIRYKEKQWKRPTLEGVEFKRISAEENKSLTSPFSEEEIKTAVWDCESSKAPGPNGFNFKFIKSEWETIKGDVIGFLEEFQRNGKLVKGLNSSFIVLVPKVENPQKIEEYRPISLIGAVYKILAKSLANRLKNVLTGVVGEHQMAFISGRQLMDEVMIANEVVEETKKKKKKAIMLKIDFEKAYDKVSWSFLDFMQQKMGFSTKWRKWAMECLKSSMVSVLVNGSPTRQFSVLRGLRQGDPLSPFLFLIIAEGFNGIASTAIQNGLLKGVEIGHGRFKVSHLQYADDTLLFGEATEENVWAMKDIMRTFELVSGLKINFNKSLIIGIGVEEEWLDKMAWIMCCKKGNMPFKYLGIPIGGSCRKISFWKPLVEMSMYLIPKGTILSLDKIHRRFLWGGAEGGKKINWVKWDSVCKDKELGGLGVKNLRKFNLALLGKWWGRLVSKEEGLWKKVIAEKYGKVGEPSYNSLRENIGYGSTWWRDICRLNNIECKHEGWLAEGFKIRVGDGSSIKLWWDEWCGEGQLANRFPRLYLLSAGKDFKVSQSGGWLNGTWIWHLEWRRGLHSWEEQEVSELMKMINDITITRGKEDRWEWSHSKDGDYSSKSAYQALMREHGMEQQQSALHKHCPQPLECMLQMVGGKISSGQRLLKARNERIFRGKEVDENRLLELVQLRAFSWIKGRSKSCTFSLSDWLQNPSACIKN</sequence>
<reference evidence="3 4" key="1">
    <citation type="journal article" date="2021" name="Commun. Biol.">
        <title>The genome of Shorea leprosula (Dipterocarpaceae) highlights the ecological relevance of drought in aseasonal tropical rainforests.</title>
        <authorList>
            <person name="Ng K.K.S."/>
            <person name="Kobayashi M.J."/>
            <person name="Fawcett J.A."/>
            <person name="Hatakeyama M."/>
            <person name="Paape T."/>
            <person name="Ng C.H."/>
            <person name="Ang C.C."/>
            <person name="Tnah L.H."/>
            <person name="Lee C.T."/>
            <person name="Nishiyama T."/>
            <person name="Sese J."/>
            <person name="O'Brien M.J."/>
            <person name="Copetti D."/>
            <person name="Mohd Noor M.I."/>
            <person name="Ong R.C."/>
            <person name="Putra M."/>
            <person name="Sireger I.Z."/>
            <person name="Indrioko S."/>
            <person name="Kosugi Y."/>
            <person name="Izuno A."/>
            <person name="Isagi Y."/>
            <person name="Lee S.L."/>
            <person name="Shimizu K.K."/>
        </authorList>
    </citation>
    <scope>NUCLEOTIDE SEQUENCE [LARGE SCALE GENOMIC DNA]</scope>
    <source>
        <strain evidence="3">214</strain>
    </source>
</reference>
<dbReference type="Gene3D" id="3.60.10.10">
    <property type="entry name" value="Endonuclease/exonuclease/phosphatase"/>
    <property type="match status" value="1"/>
</dbReference>
<keyword evidence="4" id="KW-1185">Reference proteome</keyword>
<dbReference type="PANTHER" id="PTHR31635:SF196">
    <property type="entry name" value="REVERSE TRANSCRIPTASE DOMAIN-CONTAINING PROTEIN-RELATED"/>
    <property type="match status" value="1"/>
</dbReference>
<accession>A0AAV5M7E5</accession>
<dbReference type="PROSITE" id="PS50878">
    <property type="entry name" value="RT_POL"/>
    <property type="match status" value="1"/>
</dbReference>
<dbReference type="Proteomes" id="UP001054252">
    <property type="component" value="Unassembled WGS sequence"/>
</dbReference>
<protein>
    <recommendedName>
        <fullName evidence="2">Reverse transcriptase domain-containing protein</fullName>
    </recommendedName>
</protein>
<dbReference type="CDD" id="cd01650">
    <property type="entry name" value="RT_nLTR_like"/>
    <property type="match status" value="1"/>
</dbReference>
<dbReference type="InterPro" id="IPR000477">
    <property type="entry name" value="RT_dom"/>
</dbReference>
<comment type="caution">
    <text evidence="3">The sequence shown here is derived from an EMBL/GenBank/DDBJ whole genome shotgun (WGS) entry which is preliminary data.</text>
</comment>
<dbReference type="SUPFAM" id="SSF56219">
    <property type="entry name" value="DNase I-like"/>
    <property type="match status" value="1"/>
</dbReference>
<feature type="domain" description="Reverse transcriptase" evidence="2">
    <location>
        <begin position="1063"/>
        <end position="1341"/>
    </location>
</feature>
<feature type="region of interest" description="Disordered" evidence="1">
    <location>
        <begin position="512"/>
        <end position="543"/>
    </location>
</feature>
<name>A0AAV5M7E5_9ROSI</name>
<feature type="region of interest" description="Disordered" evidence="1">
    <location>
        <begin position="576"/>
        <end position="614"/>
    </location>
</feature>
<dbReference type="InterPro" id="IPR043502">
    <property type="entry name" value="DNA/RNA_pol_sf"/>
</dbReference>
<dbReference type="InterPro" id="IPR036691">
    <property type="entry name" value="Endo/exonu/phosph_ase_sf"/>
</dbReference>
<evidence type="ECO:0000256" key="1">
    <source>
        <dbReference type="SAM" id="MobiDB-lite"/>
    </source>
</evidence>
<gene>
    <name evidence="3" type="ORF">SLEP1_g52805</name>
</gene>
<evidence type="ECO:0000313" key="4">
    <source>
        <dbReference type="Proteomes" id="UP001054252"/>
    </source>
</evidence>
<dbReference type="EMBL" id="BPVZ01000198">
    <property type="protein sequence ID" value="GKV45754.1"/>
    <property type="molecule type" value="Genomic_DNA"/>
</dbReference>
<evidence type="ECO:0000313" key="3">
    <source>
        <dbReference type="EMBL" id="GKV45754.1"/>
    </source>
</evidence>
<proteinExistence type="predicted"/>
<dbReference type="PANTHER" id="PTHR31635">
    <property type="entry name" value="REVERSE TRANSCRIPTASE DOMAIN-CONTAINING PROTEIN-RELATED"/>
    <property type="match status" value="1"/>
</dbReference>
<organism evidence="3 4">
    <name type="scientific">Rubroshorea leprosula</name>
    <dbReference type="NCBI Taxonomy" id="152421"/>
    <lineage>
        <taxon>Eukaryota</taxon>
        <taxon>Viridiplantae</taxon>
        <taxon>Streptophyta</taxon>
        <taxon>Embryophyta</taxon>
        <taxon>Tracheophyta</taxon>
        <taxon>Spermatophyta</taxon>
        <taxon>Magnoliopsida</taxon>
        <taxon>eudicotyledons</taxon>
        <taxon>Gunneridae</taxon>
        <taxon>Pentapetalae</taxon>
        <taxon>rosids</taxon>
        <taxon>malvids</taxon>
        <taxon>Malvales</taxon>
        <taxon>Dipterocarpaceae</taxon>
        <taxon>Rubroshorea</taxon>
    </lineage>
</organism>
<feature type="region of interest" description="Disordered" evidence="1">
    <location>
        <begin position="440"/>
        <end position="464"/>
    </location>
</feature>
<evidence type="ECO:0000259" key="2">
    <source>
        <dbReference type="PROSITE" id="PS50878"/>
    </source>
</evidence>
<dbReference type="Pfam" id="PF00078">
    <property type="entry name" value="RVT_1"/>
    <property type="match status" value="1"/>
</dbReference>